<dbReference type="Proteomes" id="UP001157974">
    <property type="component" value="Unassembled WGS sequence"/>
</dbReference>
<evidence type="ECO:0000256" key="1">
    <source>
        <dbReference type="ARBA" id="ARBA00000971"/>
    </source>
</evidence>
<proteinExistence type="predicted"/>
<dbReference type="InterPro" id="IPR011990">
    <property type="entry name" value="TPR-like_helical_dom_sf"/>
</dbReference>
<feature type="repeat" description="TPR" evidence="5">
    <location>
        <begin position="158"/>
        <end position="191"/>
    </location>
</feature>
<dbReference type="InterPro" id="IPR050754">
    <property type="entry name" value="FKBP4/5/8-like"/>
</dbReference>
<keyword evidence="4" id="KW-0413">Isomerase</keyword>
<keyword evidence="5" id="KW-0802">TPR repeat</keyword>
<dbReference type="SUPFAM" id="SSF48452">
    <property type="entry name" value="TPR-like"/>
    <property type="match status" value="1"/>
</dbReference>
<dbReference type="PROSITE" id="PS50005">
    <property type="entry name" value="TPR"/>
    <property type="match status" value="1"/>
</dbReference>
<name>A0AAV8UUY9_9RHOD</name>
<evidence type="ECO:0000313" key="7">
    <source>
        <dbReference type="Proteomes" id="UP001157974"/>
    </source>
</evidence>
<keyword evidence="3" id="KW-0697">Rotamase</keyword>
<protein>
    <recommendedName>
        <fullName evidence="2">peptidylprolyl isomerase</fullName>
        <ecNumber evidence="2">5.2.1.8</ecNumber>
    </recommendedName>
</protein>
<organism evidence="6 7">
    <name type="scientific">Rhodosorus marinus</name>
    <dbReference type="NCBI Taxonomy" id="101924"/>
    <lineage>
        <taxon>Eukaryota</taxon>
        <taxon>Rhodophyta</taxon>
        <taxon>Stylonematophyceae</taxon>
        <taxon>Stylonematales</taxon>
        <taxon>Stylonemataceae</taxon>
        <taxon>Rhodosorus</taxon>
    </lineage>
</organism>
<sequence>MDPEGVGTVYRIDYFEDESAVPCRSGSIEFAIGEGQVIPQIEEAVRNLEVGNVVAVDNVPANFSNGLNVRLVSKTPPPIPYLTPEQHRQKGNNLVMQKDYGEALLEYRRGLKLLQKDHQKDLEISLRLNAALCLTKLGRWREVASLCDIVLSKDANRAKALFRRGVAYQNLGEFELAIYDLSRAFELEDDQAIARALEESVKFRDEKKKTSREEFRKTYQIDIQW</sequence>
<dbReference type="GO" id="GO:0003755">
    <property type="term" value="F:peptidyl-prolyl cis-trans isomerase activity"/>
    <property type="evidence" value="ECO:0007669"/>
    <property type="project" value="UniProtKB-EC"/>
</dbReference>
<evidence type="ECO:0000256" key="4">
    <source>
        <dbReference type="ARBA" id="ARBA00023235"/>
    </source>
</evidence>
<accession>A0AAV8UUY9</accession>
<keyword evidence="7" id="KW-1185">Reference proteome</keyword>
<dbReference type="InterPro" id="IPR019734">
    <property type="entry name" value="TPR_rpt"/>
</dbReference>
<reference evidence="6 7" key="1">
    <citation type="journal article" date="2023" name="Nat. Commun.">
        <title>Origin of minicircular mitochondrial genomes in red algae.</title>
        <authorList>
            <person name="Lee Y."/>
            <person name="Cho C.H."/>
            <person name="Lee Y.M."/>
            <person name="Park S.I."/>
            <person name="Yang J.H."/>
            <person name="West J.A."/>
            <person name="Bhattacharya D."/>
            <person name="Yoon H.S."/>
        </authorList>
    </citation>
    <scope>NUCLEOTIDE SEQUENCE [LARGE SCALE GENOMIC DNA]</scope>
    <source>
        <strain evidence="6 7">CCMP1338</strain>
        <tissue evidence="6">Whole cell</tissue>
    </source>
</reference>
<comment type="catalytic activity">
    <reaction evidence="1">
        <text>[protein]-peptidylproline (omega=180) = [protein]-peptidylproline (omega=0)</text>
        <dbReference type="Rhea" id="RHEA:16237"/>
        <dbReference type="Rhea" id="RHEA-COMP:10747"/>
        <dbReference type="Rhea" id="RHEA-COMP:10748"/>
        <dbReference type="ChEBI" id="CHEBI:83833"/>
        <dbReference type="ChEBI" id="CHEBI:83834"/>
        <dbReference type="EC" id="5.2.1.8"/>
    </reaction>
</comment>
<evidence type="ECO:0000256" key="3">
    <source>
        <dbReference type="ARBA" id="ARBA00023110"/>
    </source>
</evidence>
<evidence type="ECO:0000256" key="5">
    <source>
        <dbReference type="PROSITE-ProRule" id="PRU00339"/>
    </source>
</evidence>
<dbReference type="PANTHER" id="PTHR46512">
    <property type="entry name" value="PEPTIDYLPROLYL ISOMERASE"/>
    <property type="match status" value="1"/>
</dbReference>
<dbReference type="SMART" id="SM00028">
    <property type="entry name" value="TPR"/>
    <property type="match status" value="3"/>
</dbReference>
<dbReference type="EMBL" id="JAMWBK010000005">
    <property type="protein sequence ID" value="KAJ8905326.1"/>
    <property type="molecule type" value="Genomic_DNA"/>
</dbReference>
<evidence type="ECO:0000313" key="6">
    <source>
        <dbReference type="EMBL" id="KAJ8905326.1"/>
    </source>
</evidence>
<dbReference type="Pfam" id="PF00515">
    <property type="entry name" value="TPR_1"/>
    <property type="match status" value="1"/>
</dbReference>
<comment type="caution">
    <text evidence="6">The sequence shown here is derived from an EMBL/GenBank/DDBJ whole genome shotgun (WGS) entry which is preliminary data.</text>
</comment>
<dbReference type="EC" id="5.2.1.8" evidence="2"/>
<gene>
    <name evidence="6" type="ORF">NDN08_001833</name>
</gene>
<dbReference type="PANTHER" id="PTHR46512:SF9">
    <property type="entry name" value="PEPTIDYLPROLYL ISOMERASE"/>
    <property type="match status" value="1"/>
</dbReference>
<evidence type="ECO:0000256" key="2">
    <source>
        <dbReference type="ARBA" id="ARBA00013194"/>
    </source>
</evidence>
<dbReference type="AlphaFoldDB" id="A0AAV8UUY9"/>
<dbReference type="Gene3D" id="1.25.40.10">
    <property type="entry name" value="Tetratricopeptide repeat domain"/>
    <property type="match status" value="1"/>
</dbReference>